<feature type="transmembrane region" description="Helical" evidence="9">
    <location>
        <begin position="545"/>
        <end position="567"/>
    </location>
</feature>
<evidence type="ECO:0008006" key="12">
    <source>
        <dbReference type="Google" id="ProtNLM"/>
    </source>
</evidence>
<keyword evidence="7 9" id="KW-1133">Transmembrane helix</keyword>
<dbReference type="InterPro" id="IPR004648">
    <property type="entry name" value="Oligpept_transpt"/>
</dbReference>
<organism evidence="10 11">
    <name type="scientific">Entomortierella parvispora</name>
    <dbReference type="NCBI Taxonomy" id="205924"/>
    <lineage>
        <taxon>Eukaryota</taxon>
        <taxon>Fungi</taxon>
        <taxon>Fungi incertae sedis</taxon>
        <taxon>Mucoromycota</taxon>
        <taxon>Mortierellomycotina</taxon>
        <taxon>Mortierellomycetes</taxon>
        <taxon>Mortierellales</taxon>
        <taxon>Mortierellaceae</taxon>
        <taxon>Entomortierella</taxon>
    </lineage>
</organism>
<feature type="transmembrane region" description="Helical" evidence="9">
    <location>
        <begin position="303"/>
        <end position="325"/>
    </location>
</feature>
<feature type="transmembrane region" description="Helical" evidence="9">
    <location>
        <begin position="693"/>
        <end position="715"/>
    </location>
</feature>
<evidence type="ECO:0000313" key="11">
    <source>
        <dbReference type="Proteomes" id="UP000827284"/>
    </source>
</evidence>
<feature type="transmembrane region" description="Helical" evidence="9">
    <location>
        <begin position="272"/>
        <end position="291"/>
    </location>
</feature>
<evidence type="ECO:0000256" key="4">
    <source>
        <dbReference type="ARBA" id="ARBA00022692"/>
    </source>
</evidence>
<keyword evidence="4 9" id="KW-0812">Transmembrane</keyword>
<protein>
    <recommendedName>
        <fullName evidence="12">OPT superfamily oligopeptide transporter</fullName>
    </recommendedName>
</protein>
<feature type="transmembrane region" description="Helical" evidence="9">
    <location>
        <begin position="380"/>
        <end position="401"/>
    </location>
</feature>
<feature type="transmembrane region" description="Helical" evidence="9">
    <location>
        <begin position="192"/>
        <end position="213"/>
    </location>
</feature>
<keyword evidence="3" id="KW-0813">Transport</keyword>
<feature type="transmembrane region" description="Helical" evidence="9">
    <location>
        <begin position="64"/>
        <end position="84"/>
    </location>
</feature>
<evidence type="ECO:0000256" key="7">
    <source>
        <dbReference type="ARBA" id="ARBA00022989"/>
    </source>
</evidence>
<evidence type="ECO:0000313" key="10">
    <source>
        <dbReference type="EMBL" id="GJJ70241.1"/>
    </source>
</evidence>
<accession>A0A9P3LTM3</accession>
<comment type="subcellular location">
    <subcellularLocation>
        <location evidence="1">Membrane</location>
        <topology evidence="1">Multi-pass membrane protein</topology>
    </subcellularLocation>
</comment>
<evidence type="ECO:0000256" key="5">
    <source>
        <dbReference type="ARBA" id="ARBA00022856"/>
    </source>
</evidence>
<keyword evidence="8 9" id="KW-0472">Membrane</keyword>
<evidence type="ECO:0000256" key="3">
    <source>
        <dbReference type="ARBA" id="ARBA00022448"/>
    </source>
</evidence>
<reference evidence="10" key="2">
    <citation type="journal article" date="2022" name="Microbiol. Resour. Announc.">
        <title>Whole-Genome Sequence of Entomortierella parvispora E1425, a Mucoromycotan Fungus Associated with Burkholderiaceae-Related Endosymbiotic Bacteria.</title>
        <authorList>
            <person name="Herlambang A."/>
            <person name="Guo Y."/>
            <person name="Takashima Y."/>
            <person name="Narisawa K."/>
            <person name="Ohta H."/>
            <person name="Nishizawa T."/>
        </authorList>
    </citation>
    <scope>NUCLEOTIDE SEQUENCE</scope>
    <source>
        <strain evidence="10">E1425</strain>
    </source>
</reference>
<evidence type="ECO:0000256" key="9">
    <source>
        <dbReference type="SAM" id="Phobius"/>
    </source>
</evidence>
<dbReference type="NCBIfam" id="TIGR00727">
    <property type="entry name" value="ISP4_OPT"/>
    <property type="match status" value="1"/>
</dbReference>
<feature type="transmembrane region" description="Helical" evidence="9">
    <location>
        <begin position="617"/>
        <end position="636"/>
    </location>
</feature>
<evidence type="ECO:0000256" key="8">
    <source>
        <dbReference type="ARBA" id="ARBA00023136"/>
    </source>
</evidence>
<evidence type="ECO:0000256" key="1">
    <source>
        <dbReference type="ARBA" id="ARBA00004141"/>
    </source>
</evidence>
<dbReference type="OrthoDB" id="9986677at2759"/>
<dbReference type="EMBL" id="BQFW01000003">
    <property type="protein sequence ID" value="GJJ70241.1"/>
    <property type="molecule type" value="Genomic_DNA"/>
</dbReference>
<dbReference type="GO" id="GO:0015031">
    <property type="term" value="P:protein transport"/>
    <property type="evidence" value="ECO:0007669"/>
    <property type="project" value="UniProtKB-KW"/>
</dbReference>
<sequence>MATLSNSNIQEFSDRKEEFLDEKADIERSDVVLEEEEENSCIEAVRAVVPITDDPSLPVMTFRFWVLSTLFSIIGAMINQYYYFRTTSGTFSIYFVNLATYGMGVAMARTLPTGSISVFGYSMSMNSGPFNIKEHCLMGIAVSTASTYAYAIDILAATDLNLKYRIPTLGSLILILTTQCLGYGMAGMLRKFLVYPAQMVWWANLVQVVFYNAMHNTDEFKSKRMIRGWSYMKFFWVICGCMFIYEFLPQWLAPMFVFMDWICWIKPFDFDFWALFSSFSGSGIMSISLDWNSIGGSTMWLPLATQVCLYGGMVLSYWIILPILWLNNIMGAKTLGAPLTPSLFYSNGTKFQVTNFMNSDHTLNEGEYNAGPPATMTPMYALNFFWSFVSLAGCVTHIAFFHGRDILDSWKASVGSSTEDIHTKKMRVYPEMPQSWYAIFYVIMVALSIFTCYEYDLQLPWWGFLIACVLGWVMTLPVCALVAITGYGPGLNVITELICGYMLPGRPIANMVFKTYGYMVMGQCQNLLQDLKLGHYMKIPPRAMFVAQFWGTIVGGLFNYMTMILIINSHRDILDGTETDPTGLWTGNSPATFWGSALIFGALGPKRMFSSEGNYGFVFYGFVLGAIIPIILWALSKKFPNVQWGKFNIALVASGMSFFPYGLTQSVLVCIITFMISQFYLHRYHKNWWNKYIFILSAALDTGAAFTGLVVFLFLGGGVSPTLSVAVPSWWANYYTPEGNNAPYLFTDRCGAFNGSWTSGTL</sequence>
<proteinExistence type="inferred from homology"/>
<gene>
    <name evidence="10" type="ORF">EMPS_02590</name>
</gene>
<reference evidence="10" key="1">
    <citation type="submission" date="2021-11" db="EMBL/GenBank/DDBJ databases">
        <authorList>
            <person name="Herlambang A."/>
            <person name="Guo Y."/>
            <person name="Takashima Y."/>
            <person name="Nishizawa T."/>
        </authorList>
    </citation>
    <scope>NUCLEOTIDE SEQUENCE</scope>
    <source>
        <strain evidence="10">E1425</strain>
    </source>
</reference>
<dbReference type="PANTHER" id="PTHR22601">
    <property type="entry name" value="ISP4 LIKE PROTEIN"/>
    <property type="match status" value="1"/>
</dbReference>
<feature type="transmembrane region" description="Helical" evidence="9">
    <location>
        <begin position="587"/>
        <end position="605"/>
    </location>
</feature>
<dbReference type="InterPro" id="IPR004813">
    <property type="entry name" value="OPT"/>
</dbReference>
<feature type="transmembrane region" description="Helical" evidence="9">
    <location>
        <begin position="164"/>
        <end position="186"/>
    </location>
</feature>
<evidence type="ECO:0000256" key="2">
    <source>
        <dbReference type="ARBA" id="ARBA00008807"/>
    </source>
</evidence>
<name>A0A9P3LTM3_9FUNG</name>
<feature type="transmembrane region" description="Helical" evidence="9">
    <location>
        <begin position="132"/>
        <end position="152"/>
    </location>
</feature>
<keyword evidence="11" id="KW-1185">Reference proteome</keyword>
<dbReference type="AlphaFoldDB" id="A0A9P3LTM3"/>
<comment type="caution">
    <text evidence="10">The sequence shown here is derived from an EMBL/GenBank/DDBJ whole genome shotgun (WGS) entry which is preliminary data.</text>
</comment>
<feature type="transmembrane region" description="Helical" evidence="9">
    <location>
        <begin position="91"/>
        <end position="112"/>
    </location>
</feature>
<dbReference type="GO" id="GO:0035673">
    <property type="term" value="F:oligopeptide transmembrane transporter activity"/>
    <property type="evidence" value="ECO:0007669"/>
    <property type="project" value="InterPro"/>
</dbReference>
<feature type="transmembrane region" description="Helical" evidence="9">
    <location>
        <begin position="234"/>
        <end position="252"/>
    </location>
</feature>
<feature type="transmembrane region" description="Helical" evidence="9">
    <location>
        <begin position="435"/>
        <end position="453"/>
    </location>
</feature>
<keyword evidence="5" id="KW-0571">Peptide transport</keyword>
<evidence type="ECO:0000256" key="6">
    <source>
        <dbReference type="ARBA" id="ARBA00022927"/>
    </source>
</evidence>
<dbReference type="Proteomes" id="UP000827284">
    <property type="component" value="Unassembled WGS sequence"/>
</dbReference>
<feature type="transmembrane region" description="Helical" evidence="9">
    <location>
        <begin position="459"/>
        <end position="484"/>
    </location>
</feature>
<dbReference type="Pfam" id="PF03169">
    <property type="entry name" value="OPT"/>
    <property type="match status" value="1"/>
</dbReference>
<feature type="transmembrane region" description="Helical" evidence="9">
    <location>
        <begin position="656"/>
        <end position="681"/>
    </location>
</feature>
<keyword evidence="6" id="KW-0653">Protein transport</keyword>
<dbReference type="NCBIfam" id="TIGR00728">
    <property type="entry name" value="OPT_sfam"/>
    <property type="match status" value="1"/>
</dbReference>
<comment type="similarity">
    <text evidence="2">Belongs to the oligopeptide OPT transporter family.</text>
</comment>
<dbReference type="GO" id="GO:0016020">
    <property type="term" value="C:membrane"/>
    <property type="evidence" value="ECO:0007669"/>
    <property type="project" value="UniProtKB-SubCell"/>
</dbReference>